<protein>
    <recommendedName>
        <fullName evidence="3">AB hydrolase-1 domain-containing protein</fullName>
    </recommendedName>
</protein>
<dbReference type="OrthoDB" id="408373at2759"/>
<dbReference type="InterPro" id="IPR000073">
    <property type="entry name" value="AB_hydrolase_1"/>
</dbReference>
<evidence type="ECO:0000313" key="4">
    <source>
        <dbReference type="EMBL" id="RDL41507.1"/>
    </source>
</evidence>
<accession>A0A370U158</accession>
<evidence type="ECO:0000256" key="2">
    <source>
        <dbReference type="ARBA" id="ARBA00038334"/>
    </source>
</evidence>
<dbReference type="InterPro" id="IPR029058">
    <property type="entry name" value="AB_hydrolase_fold"/>
</dbReference>
<dbReference type="AlphaFoldDB" id="A0A370U158"/>
<name>A0A370U158_9HELO</name>
<dbReference type="GO" id="GO:0016787">
    <property type="term" value="F:hydrolase activity"/>
    <property type="evidence" value="ECO:0007669"/>
    <property type="project" value="UniProtKB-KW"/>
</dbReference>
<proteinExistence type="inferred from homology"/>
<dbReference type="InterPro" id="IPR000639">
    <property type="entry name" value="Epox_hydrolase-like"/>
</dbReference>
<dbReference type="Gene3D" id="3.40.50.1820">
    <property type="entry name" value="alpha/beta hydrolase"/>
    <property type="match status" value="1"/>
</dbReference>
<evidence type="ECO:0000313" key="5">
    <source>
        <dbReference type="Proteomes" id="UP000254866"/>
    </source>
</evidence>
<dbReference type="PANTHER" id="PTHR43329">
    <property type="entry name" value="EPOXIDE HYDROLASE"/>
    <property type="match status" value="1"/>
</dbReference>
<sequence length="396" mass="44001">MSSQNPNIESLPLPLPPGIKESYLPSHDLTYHILSAGSPSNPLILLLHGFPELAFSWRKIMPALASEGYHVVAFDQRGYGQTTGWDTRDFSSVDLNTFTFTRLVRDAVILVAALGYREVQCVIGHDFGAVGSSMCALMRPDIFKSVIMMSLPFQGSPPLPFNTISNPTAPAPAKKDTKKTLASLPKPRKNYKLYYSTSPAAAEMGTPREELHQFLRGYFYLKSADWKGNNPSPLESGSADELAKMPYYYIMPLDSGMRESVQLSMSSEDPATASKLGGRWLSDNDLEVYVQSFGRNGFQGALNWYRVVTDPKNMKDLELFAGKKIDVPSLFISGKQDWGTYQDPGVVENMGEVCTKFRGTVLVDGAGHWVQQEQPERVIEIVQKFLRDVKTEAASY</sequence>
<evidence type="ECO:0000259" key="3">
    <source>
        <dbReference type="Pfam" id="PF00561"/>
    </source>
</evidence>
<dbReference type="PRINTS" id="PR00412">
    <property type="entry name" value="EPOXHYDRLASE"/>
</dbReference>
<dbReference type="STRING" id="2656787.A0A370U158"/>
<comment type="similarity">
    <text evidence="2">Belongs to the AB hydrolase superfamily. Epoxide hydrolase family.</text>
</comment>
<keyword evidence="5" id="KW-1185">Reference proteome</keyword>
<feature type="domain" description="AB hydrolase-1" evidence="3">
    <location>
        <begin position="42"/>
        <end position="373"/>
    </location>
</feature>
<gene>
    <name evidence="4" type="ORF">BP5553_01486</name>
</gene>
<evidence type="ECO:0000256" key="1">
    <source>
        <dbReference type="ARBA" id="ARBA00022801"/>
    </source>
</evidence>
<dbReference type="GeneID" id="43594335"/>
<keyword evidence="1" id="KW-0378">Hydrolase</keyword>
<organism evidence="4 5">
    <name type="scientific">Venustampulla echinocandica</name>
    <dbReference type="NCBI Taxonomy" id="2656787"/>
    <lineage>
        <taxon>Eukaryota</taxon>
        <taxon>Fungi</taxon>
        <taxon>Dikarya</taxon>
        <taxon>Ascomycota</taxon>
        <taxon>Pezizomycotina</taxon>
        <taxon>Leotiomycetes</taxon>
        <taxon>Helotiales</taxon>
        <taxon>Pleuroascaceae</taxon>
        <taxon>Venustampulla</taxon>
    </lineage>
</organism>
<reference evidence="4 5" key="1">
    <citation type="journal article" date="2018" name="IMA Fungus">
        <title>IMA Genome-F 9: Draft genome sequence of Annulohypoxylon stygium, Aspergillus mulundensis, Berkeleyomyces basicola (syn. Thielaviopsis basicola), Ceratocystis smalleyi, two Cercospora beticola strains, Coleophoma cylindrospora, Fusarium fracticaudum, Phialophora cf. hyalina, and Morchella septimelata.</title>
        <authorList>
            <person name="Wingfield B.D."/>
            <person name="Bills G.F."/>
            <person name="Dong Y."/>
            <person name="Huang W."/>
            <person name="Nel W.J."/>
            <person name="Swalarsk-Parry B.S."/>
            <person name="Vaghefi N."/>
            <person name="Wilken P.M."/>
            <person name="An Z."/>
            <person name="de Beer Z.W."/>
            <person name="De Vos L."/>
            <person name="Chen L."/>
            <person name="Duong T.A."/>
            <person name="Gao Y."/>
            <person name="Hammerbacher A."/>
            <person name="Kikkert J.R."/>
            <person name="Li Y."/>
            <person name="Li H."/>
            <person name="Li K."/>
            <person name="Li Q."/>
            <person name="Liu X."/>
            <person name="Ma X."/>
            <person name="Naidoo K."/>
            <person name="Pethybridge S.J."/>
            <person name="Sun J."/>
            <person name="Steenkamp E.T."/>
            <person name="van der Nest M.A."/>
            <person name="van Wyk S."/>
            <person name="Wingfield M.J."/>
            <person name="Xiong C."/>
            <person name="Yue Q."/>
            <person name="Zhang X."/>
        </authorList>
    </citation>
    <scope>NUCLEOTIDE SEQUENCE [LARGE SCALE GENOMIC DNA]</scope>
    <source>
        <strain evidence="4 5">BP 5553</strain>
    </source>
</reference>
<comment type="caution">
    <text evidence="4">The sequence shown here is derived from an EMBL/GenBank/DDBJ whole genome shotgun (WGS) entry which is preliminary data.</text>
</comment>
<dbReference type="Proteomes" id="UP000254866">
    <property type="component" value="Unassembled WGS sequence"/>
</dbReference>
<dbReference type="EMBL" id="NPIC01000001">
    <property type="protein sequence ID" value="RDL41507.1"/>
    <property type="molecule type" value="Genomic_DNA"/>
</dbReference>
<dbReference type="Pfam" id="PF00561">
    <property type="entry name" value="Abhydrolase_1"/>
    <property type="match status" value="1"/>
</dbReference>
<dbReference type="RefSeq" id="XP_031874163.1">
    <property type="nucleotide sequence ID" value="XM_032010109.1"/>
</dbReference>
<dbReference type="SUPFAM" id="SSF53474">
    <property type="entry name" value="alpha/beta-Hydrolases"/>
    <property type="match status" value="1"/>
</dbReference>